<dbReference type="KEGG" id="dzi:111277065"/>
<feature type="compositionally biased region" description="Polar residues" evidence="2">
    <location>
        <begin position="425"/>
        <end position="441"/>
    </location>
</feature>
<dbReference type="PANTHER" id="PTHR31762">
    <property type="entry name" value="FAS-BINDING FACTOR-LIKE PROTEIN"/>
    <property type="match status" value="1"/>
</dbReference>
<feature type="compositionally biased region" description="Acidic residues" evidence="2">
    <location>
        <begin position="125"/>
        <end position="134"/>
    </location>
</feature>
<proteinExistence type="predicted"/>
<dbReference type="GO" id="GO:0000911">
    <property type="term" value="P:cytokinesis by cell plate formation"/>
    <property type="evidence" value="ECO:0007669"/>
    <property type="project" value="InterPro"/>
</dbReference>
<protein>
    <submittedName>
        <fullName evidence="4">Coiled-coil domain-containing protein SCD2</fullName>
    </submittedName>
</protein>
<keyword evidence="3" id="KW-1185">Reference proteome</keyword>
<evidence type="ECO:0000313" key="4">
    <source>
        <dbReference type="RefSeq" id="XP_022718941.1"/>
    </source>
</evidence>
<accession>A0A6P5WTX5</accession>
<feature type="region of interest" description="Disordered" evidence="2">
    <location>
        <begin position="1"/>
        <end position="161"/>
    </location>
</feature>
<feature type="compositionally biased region" description="Polar residues" evidence="2">
    <location>
        <begin position="196"/>
        <end position="214"/>
    </location>
</feature>
<dbReference type="RefSeq" id="XP_022718941.1">
    <property type="nucleotide sequence ID" value="XM_022863206.1"/>
</dbReference>
<keyword evidence="1" id="KW-0175">Coiled coil</keyword>
<evidence type="ECO:0000256" key="2">
    <source>
        <dbReference type="SAM" id="MobiDB-lite"/>
    </source>
</evidence>
<dbReference type="PANTHER" id="PTHR31762:SF10">
    <property type="entry name" value="FAS-BINDING FACTOR-LIKE PROTEIN"/>
    <property type="match status" value="1"/>
</dbReference>
<dbReference type="Proteomes" id="UP000515121">
    <property type="component" value="Unplaced"/>
</dbReference>
<evidence type="ECO:0000313" key="3">
    <source>
        <dbReference type="Proteomes" id="UP000515121"/>
    </source>
</evidence>
<feature type="compositionally biased region" description="Polar residues" evidence="2">
    <location>
        <begin position="463"/>
        <end position="473"/>
    </location>
</feature>
<feature type="compositionally biased region" description="Acidic residues" evidence="2">
    <location>
        <begin position="72"/>
        <end position="82"/>
    </location>
</feature>
<dbReference type="OrthoDB" id="2014962at2759"/>
<name>A0A6P5WTX5_DURZI</name>
<feature type="region of interest" description="Disordered" evidence="2">
    <location>
        <begin position="190"/>
        <end position="329"/>
    </location>
</feature>
<feature type="compositionally biased region" description="Basic and acidic residues" evidence="2">
    <location>
        <begin position="1"/>
        <end position="13"/>
    </location>
</feature>
<feature type="compositionally biased region" description="Acidic residues" evidence="2">
    <location>
        <begin position="215"/>
        <end position="224"/>
    </location>
</feature>
<feature type="compositionally biased region" description="Low complexity" evidence="2">
    <location>
        <begin position="300"/>
        <end position="311"/>
    </location>
</feature>
<dbReference type="AlphaFoldDB" id="A0A6P5WTX5"/>
<feature type="compositionally biased region" description="Low complexity" evidence="2">
    <location>
        <begin position="50"/>
        <end position="63"/>
    </location>
</feature>
<feature type="region of interest" description="Disordered" evidence="2">
    <location>
        <begin position="344"/>
        <end position="502"/>
    </location>
</feature>
<dbReference type="SUPFAM" id="SSF57997">
    <property type="entry name" value="Tropomyosin"/>
    <property type="match status" value="1"/>
</dbReference>
<feature type="coiled-coil region" evidence="1">
    <location>
        <begin position="585"/>
        <end position="612"/>
    </location>
</feature>
<evidence type="ECO:0000256" key="1">
    <source>
        <dbReference type="SAM" id="Coils"/>
    </source>
</evidence>
<sequence>MNRRKLAYERHQTTADSETPGTPASPLTSSSPIHRHGRSGSSYASMGNMKKAQTKAAAQRLAAVMAHQQSVEGDDDDDDDQLDYNNINGTGGIGLAGGRATRARSPMNKNMAQRRVPQAMTQQLADEDNDEDDILVTGTPSIGLGGGRAMQSRSPMHKNMPQRRAPVVMTQQPADEDGLLVSGTASIGLAGGRAMRSQSPANKNIAQRRAPQQPSDEDNDDDDLLVTGTSSIGLAGGRAMQSRSPATKNITQKRLPQVTTRKASDKGDDEDDLLVSGRASIGIARGRAMQSRPSMAKTMAQRPVQQVAQQPGDEDNDVDDLANNNSSASGTATIGLACGKAIRSSSPSSVHINQDQPPSTHSTPGSQTSLSVNNMEQPLSSYSSGQPSHSISSVEQPMSPYSISGGQPSLQSSAEQPTAGRLSPLTRSIEQPLSARSTASGRQHLGVKAVPVIPHTVPMPLKPTSSVSSTEASTDNRRDKRLSSDFGSMSSLKDRGRQQSTSALQDELDMLQDENESLIEKLQLAEERCEEAEARAQQLEKQIANLGEGVTLEARLLSRQEAALQEREAALRTATQTHGGIPEQIASLRTEAEIARDEATSALDKLHEAECEMKSLQTVTQRMMLTEEEMEEVVLKRCWLARYWILCVEHGIQAEIAGAKHEYWSSFAPLPVEIVLAAGQRAKEEESSSNNDLEEREKVLQDFGALSGERNVESMLLVEKGLRELALFKVEDAVAFAMAKNRRQNLLKTDEVKLPTEGQFEAFELSQEESEDVRFKQSWLIYFWRRAMNHGVEPDIAEERLQSWINRSSRLSTSQDAVDVERGLMELRKLGLESQLWRTSRQGLELASTTRLHIETNF</sequence>
<feature type="compositionally biased region" description="Basic and acidic residues" evidence="2">
    <location>
        <begin position="474"/>
        <end position="483"/>
    </location>
</feature>
<organism evidence="3 4">
    <name type="scientific">Durio zibethinus</name>
    <name type="common">Durian</name>
    <dbReference type="NCBI Taxonomy" id="66656"/>
    <lineage>
        <taxon>Eukaryota</taxon>
        <taxon>Viridiplantae</taxon>
        <taxon>Streptophyta</taxon>
        <taxon>Embryophyta</taxon>
        <taxon>Tracheophyta</taxon>
        <taxon>Spermatophyta</taxon>
        <taxon>Magnoliopsida</taxon>
        <taxon>eudicotyledons</taxon>
        <taxon>Gunneridae</taxon>
        <taxon>Pentapetalae</taxon>
        <taxon>rosids</taxon>
        <taxon>malvids</taxon>
        <taxon>Malvales</taxon>
        <taxon>Malvaceae</taxon>
        <taxon>Helicteroideae</taxon>
        <taxon>Durio</taxon>
    </lineage>
</organism>
<dbReference type="GeneID" id="111277065"/>
<reference evidence="4" key="1">
    <citation type="submission" date="2025-08" db="UniProtKB">
        <authorList>
            <consortium name="RefSeq"/>
        </authorList>
    </citation>
    <scope>IDENTIFICATION</scope>
    <source>
        <tissue evidence="4">Fruit stalk</tissue>
    </source>
</reference>
<gene>
    <name evidence="4" type="primary">LOC111277065</name>
</gene>
<feature type="compositionally biased region" description="Polar residues" evidence="2">
    <location>
        <begin position="344"/>
        <end position="416"/>
    </location>
</feature>
<dbReference type="InterPro" id="IPR040321">
    <property type="entry name" value="SCD2-like"/>
</dbReference>
<feature type="compositionally biased region" description="Polar residues" evidence="2">
    <location>
        <begin position="241"/>
        <end position="261"/>
    </location>
</feature>
<feature type="compositionally biased region" description="Polar residues" evidence="2">
    <location>
        <begin position="14"/>
        <end position="32"/>
    </location>
</feature>